<evidence type="ECO:0000256" key="19">
    <source>
        <dbReference type="ARBA" id="ARBA00023209"/>
    </source>
</evidence>
<keyword evidence="19" id="KW-0594">Phospholipid biosynthesis</keyword>
<keyword evidence="10 21" id="KW-0812">Transmembrane</keyword>
<comment type="cofactor">
    <cofactor evidence="1">
        <name>Mg(2+)</name>
        <dbReference type="ChEBI" id="CHEBI:18420"/>
    </cofactor>
</comment>
<evidence type="ECO:0000313" key="23">
    <source>
        <dbReference type="Proteomes" id="UP001589834"/>
    </source>
</evidence>
<evidence type="ECO:0000256" key="1">
    <source>
        <dbReference type="ARBA" id="ARBA00001946"/>
    </source>
</evidence>
<dbReference type="InterPro" id="IPR036945">
    <property type="entry name" value="DAGK_sf"/>
</dbReference>
<protein>
    <recommendedName>
        <fullName evidence="5 21">Diacylglycerol kinase</fullName>
        <ecNumber evidence="4 21">2.7.1.107</ecNumber>
    </recommendedName>
</protein>
<sequence length="131" mass="13940">MIASPPPQPPRKNHAGLARLAPALRHSLAGLRAAWDEGAFRQEVALAVPLIPLAFWLGQGWVEVALLAGSVVGVLIVELLNSGIEAAIDRFGDDWHLLSKRAKDLGSAAVLLALLLAGAIWAAALYHRFLT</sequence>
<keyword evidence="7" id="KW-0444">Lipid biosynthesis</keyword>
<evidence type="ECO:0000256" key="12">
    <source>
        <dbReference type="ARBA" id="ARBA00022741"/>
    </source>
</evidence>
<dbReference type="Proteomes" id="UP001589834">
    <property type="component" value="Unassembled WGS sequence"/>
</dbReference>
<comment type="caution">
    <text evidence="21">Lacks conserved residue(s) required for the propagation of feature annotation.</text>
</comment>
<keyword evidence="9 21" id="KW-0808">Transferase</keyword>
<keyword evidence="20 21" id="KW-1208">Phospholipid metabolism</keyword>
<evidence type="ECO:0000256" key="20">
    <source>
        <dbReference type="ARBA" id="ARBA00023264"/>
    </source>
</evidence>
<evidence type="ECO:0000256" key="14">
    <source>
        <dbReference type="ARBA" id="ARBA00022840"/>
    </source>
</evidence>
<comment type="function">
    <text evidence="21">Catalyzes the ATP-dependent phosphorylation of sn-l,2-diacylglycerol (DAG) to phosphatidic acid. Involved in the recycling of diacylglycerol produced as a by-product during membrane-derived oligosaccharide (MDO) biosynthesis.</text>
</comment>
<accession>A0ABV6PUK4</accession>
<keyword evidence="18 21" id="KW-0472">Membrane</keyword>
<comment type="subcellular location">
    <subcellularLocation>
        <location evidence="2 21">Cell inner membrane</location>
        <topology evidence="2 21">Multi-pass membrane protein</topology>
    </subcellularLocation>
</comment>
<comment type="similarity">
    <text evidence="3 21">Belongs to the bacterial diacylglycerol kinase family.</text>
</comment>
<evidence type="ECO:0000256" key="13">
    <source>
        <dbReference type="ARBA" id="ARBA00022777"/>
    </source>
</evidence>
<dbReference type="RefSeq" id="WP_293224376.1">
    <property type="nucleotide sequence ID" value="NZ_JBHLTN010000028.1"/>
</dbReference>
<keyword evidence="13 21" id="KW-0418">Kinase</keyword>
<evidence type="ECO:0000256" key="18">
    <source>
        <dbReference type="ARBA" id="ARBA00023136"/>
    </source>
</evidence>
<comment type="catalytic activity">
    <reaction evidence="21">
        <text>a 1,2-diacyl-sn-glycerol + ATP = a 1,2-diacyl-sn-glycero-3-phosphate + ADP + H(+)</text>
        <dbReference type="Rhea" id="RHEA:10272"/>
        <dbReference type="ChEBI" id="CHEBI:15378"/>
        <dbReference type="ChEBI" id="CHEBI:17815"/>
        <dbReference type="ChEBI" id="CHEBI:30616"/>
        <dbReference type="ChEBI" id="CHEBI:58608"/>
        <dbReference type="ChEBI" id="CHEBI:456216"/>
        <dbReference type="EC" id="2.7.1.107"/>
    </reaction>
</comment>
<organism evidence="22 23">
    <name type="scientific">Ottowia pentelensis</name>
    <dbReference type="NCBI Taxonomy" id="511108"/>
    <lineage>
        <taxon>Bacteria</taxon>
        <taxon>Pseudomonadati</taxon>
        <taxon>Pseudomonadota</taxon>
        <taxon>Betaproteobacteria</taxon>
        <taxon>Burkholderiales</taxon>
        <taxon>Comamonadaceae</taxon>
        <taxon>Ottowia</taxon>
    </lineage>
</organism>
<feature type="transmembrane region" description="Helical" evidence="21">
    <location>
        <begin position="64"/>
        <end position="84"/>
    </location>
</feature>
<gene>
    <name evidence="22" type="ORF">ACFFGG_13245</name>
</gene>
<evidence type="ECO:0000256" key="7">
    <source>
        <dbReference type="ARBA" id="ARBA00022516"/>
    </source>
</evidence>
<dbReference type="PANTHER" id="PTHR34299">
    <property type="entry name" value="DIACYLGLYCEROL KINASE"/>
    <property type="match status" value="1"/>
</dbReference>
<evidence type="ECO:0000256" key="10">
    <source>
        <dbReference type="ARBA" id="ARBA00022692"/>
    </source>
</evidence>
<evidence type="ECO:0000256" key="15">
    <source>
        <dbReference type="ARBA" id="ARBA00022842"/>
    </source>
</evidence>
<reference evidence="22 23" key="1">
    <citation type="submission" date="2024-09" db="EMBL/GenBank/DDBJ databases">
        <authorList>
            <person name="Sun Q."/>
            <person name="Mori K."/>
        </authorList>
    </citation>
    <scope>NUCLEOTIDE SEQUENCE [LARGE SCALE GENOMIC DNA]</scope>
    <source>
        <strain evidence="22 23">NCAIM B.02336</strain>
    </source>
</reference>
<evidence type="ECO:0000256" key="8">
    <source>
        <dbReference type="ARBA" id="ARBA00022519"/>
    </source>
</evidence>
<dbReference type="InterPro" id="IPR000829">
    <property type="entry name" value="DAGK"/>
</dbReference>
<keyword evidence="12 21" id="KW-0547">Nucleotide-binding</keyword>
<keyword evidence="17 21" id="KW-0443">Lipid metabolism</keyword>
<feature type="transmembrane region" description="Helical" evidence="21">
    <location>
        <begin position="105"/>
        <end position="126"/>
    </location>
</feature>
<evidence type="ECO:0000256" key="6">
    <source>
        <dbReference type="ARBA" id="ARBA00022475"/>
    </source>
</evidence>
<dbReference type="EC" id="2.7.1.107" evidence="4 21"/>
<evidence type="ECO:0000313" key="22">
    <source>
        <dbReference type="EMBL" id="MFC0593516.1"/>
    </source>
</evidence>
<keyword evidence="6" id="KW-1003">Cell membrane</keyword>
<keyword evidence="11" id="KW-0479">Metal-binding</keyword>
<dbReference type="GO" id="GO:0004143">
    <property type="term" value="F:ATP-dependent diacylglycerol kinase activity"/>
    <property type="evidence" value="ECO:0007669"/>
    <property type="project" value="UniProtKB-EC"/>
</dbReference>
<dbReference type="PANTHER" id="PTHR34299:SF1">
    <property type="entry name" value="DIACYLGLYCEROL KINASE"/>
    <property type="match status" value="1"/>
</dbReference>
<evidence type="ECO:0000256" key="3">
    <source>
        <dbReference type="ARBA" id="ARBA00005967"/>
    </source>
</evidence>
<evidence type="ECO:0000256" key="4">
    <source>
        <dbReference type="ARBA" id="ARBA00012133"/>
    </source>
</evidence>
<proteinExistence type="inferred from homology"/>
<keyword evidence="16 21" id="KW-1133">Transmembrane helix</keyword>
<evidence type="ECO:0000256" key="2">
    <source>
        <dbReference type="ARBA" id="ARBA00004429"/>
    </source>
</evidence>
<dbReference type="Gene3D" id="1.10.287.3610">
    <property type="match status" value="1"/>
</dbReference>
<comment type="caution">
    <text evidence="22">The sequence shown here is derived from an EMBL/GenBank/DDBJ whole genome shotgun (WGS) entry which is preliminary data.</text>
</comment>
<keyword evidence="15" id="KW-0460">Magnesium</keyword>
<keyword evidence="8 21" id="KW-0997">Cell inner membrane</keyword>
<name>A0ABV6PUK4_9BURK</name>
<dbReference type="Pfam" id="PF01219">
    <property type="entry name" value="DAGK_prokar"/>
    <property type="match status" value="1"/>
</dbReference>
<keyword evidence="23" id="KW-1185">Reference proteome</keyword>
<dbReference type="EMBL" id="JBHLTN010000028">
    <property type="protein sequence ID" value="MFC0593516.1"/>
    <property type="molecule type" value="Genomic_DNA"/>
</dbReference>
<evidence type="ECO:0000256" key="16">
    <source>
        <dbReference type="ARBA" id="ARBA00022989"/>
    </source>
</evidence>
<evidence type="ECO:0000256" key="9">
    <source>
        <dbReference type="ARBA" id="ARBA00022679"/>
    </source>
</evidence>
<dbReference type="InterPro" id="IPR033718">
    <property type="entry name" value="DAGK_prok"/>
</dbReference>
<evidence type="ECO:0000256" key="11">
    <source>
        <dbReference type="ARBA" id="ARBA00022723"/>
    </source>
</evidence>
<keyword evidence="14 21" id="KW-0067">ATP-binding</keyword>
<dbReference type="CDD" id="cd14264">
    <property type="entry name" value="DAGK_IM"/>
    <property type="match status" value="1"/>
</dbReference>
<evidence type="ECO:0000256" key="17">
    <source>
        <dbReference type="ARBA" id="ARBA00023098"/>
    </source>
</evidence>
<evidence type="ECO:0000256" key="21">
    <source>
        <dbReference type="RuleBase" id="RU363065"/>
    </source>
</evidence>
<evidence type="ECO:0000256" key="5">
    <source>
        <dbReference type="ARBA" id="ARBA00017575"/>
    </source>
</evidence>